<reference evidence="1 2" key="10">
    <citation type="journal article" date="2015" name="G3 (Bethesda)">
        <title>Gene Model Annotations for Drosophila melanogaster: The Rule-Benders.</title>
        <authorList>
            <consortium name="FlyBase Consortium"/>
            <person name="Crosby M.A."/>
            <person name="Gramates L.S."/>
            <person name="Dos Santos G."/>
            <person name="Matthews B.B."/>
            <person name="St Pierre S.E."/>
            <person name="Zhou P."/>
            <person name="Schroeder A.J."/>
            <person name="Falls K."/>
            <person name="Emmert D.B."/>
            <person name="Russo S.M."/>
            <person name="Gelbart W.M."/>
            <person name="null"/>
        </authorList>
    </citation>
    <scope>NUCLEOTIDE SEQUENCE [LARGE SCALE GENOMIC DNA]</scope>
    <source>
        <strain evidence="2">Berkeley</strain>
    </source>
</reference>
<gene>
    <name evidence="1" type="primary">Pde8</name>
    <name evidence="1" type="synonym">CG42241</name>
    <name evidence="1" type="synonym">CG45019</name>
    <name evidence="1" type="synonym">CG5411</name>
    <name evidence="1" type="synonym">Dmel\CG45019</name>
    <name evidence="1" type="synonym">PDE8</name>
    <name evidence="1" type="synonym">pde8</name>
    <name evidence="1" type="ORF">Dmel_CG45019</name>
</gene>
<accession>A0ACD4DAQ7</accession>
<reference evidence="1 2" key="11">
    <citation type="journal article" date="2015" name="Genome Res.">
        <title>The Release 6 reference sequence of the Drosophila melanogaster genome.</title>
        <authorList>
            <person name="Hoskins R.A."/>
            <person name="Carlson J.W."/>
            <person name="Wan K.H."/>
            <person name="Park S."/>
            <person name="Mendez I."/>
            <person name="Galle S.E."/>
            <person name="Booth B.W."/>
            <person name="Pfeiffer B.D."/>
            <person name="George R.A."/>
            <person name="Svirskas R."/>
            <person name="Krzywinski M."/>
            <person name="Schein J."/>
            <person name="Accardo M.C."/>
            <person name="Damia E."/>
            <person name="Messina G."/>
            <person name="Mendez-Lago M."/>
            <person name="de Pablos B."/>
            <person name="Demakova O.V."/>
            <person name="Andreyeva E.N."/>
            <person name="Boldyreva L.V."/>
            <person name="Marra M."/>
            <person name="Carvalho A.B."/>
            <person name="Dimitri P."/>
            <person name="Villasante A."/>
            <person name="Zhimulev I.F."/>
            <person name="Rubin G.M."/>
            <person name="Karpen G.H."/>
            <person name="Celniker S.E."/>
        </authorList>
    </citation>
    <scope>NUCLEOTIDE SEQUENCE [LARGE SCALE GENOMIC DNA]</scope>
    <source>
        <strain evidence="2">Berkeley</strain>
    </source>
</reference>
<protein>
    <submittedName>
        <fullName evidence="1">Phosphodiesterase 8, isoform R</fullName>
        <ecNumber evidence="1">3.1.4.-</ecNumber>
        <ecNumber evidence="1">3.1.4.17</ecNumber>
        <ecNumber evidence="1">3.1.4.53</ecNumber>
    </submittedName>
</protein>
<reference evidence="1 2" key="9">
    <citation type="journal article" date="2015" name="G3 (Bethesda)">
        <title>Gene Model Annotations for Drosophila melanogaster: Impact of High-Throughput Data.</title>
        <authorList>
            <consortium name="FlyBase Consortium"/>
            <person name="Matthews B.B."/>
            <person name="Dos Santos G."/>
            <person name="Crosby M.A."/>
            <person name="Emmert D.B."/>
            <person name="St Pierre S.E."/>
            <person name="Gramates L.S."/>
            <person name="Zhou P."/>
            <person name="Schroeder A.J."/>
            <person name="Falls K."/>
            <person name="Strelets V."/>
            <person name="Russo S.M."/>
            <person name="Gelbart W.M."/>
            <person name="null"/>
        </authorList>
    </citation>
    <scope>NUCLEOTIDE SEQUENCE [LARGE SCALE GENOMIC DNA]</scope>
    <source>
        <strain evidence="2">Berkeley</strain>
    </source>
</reference>
<name>A0ACD4DAQ7_DROME</name>
<reference evidence="1 2" key="3">
    <citation type="journal article" date="2002" name="Genome Biol.">
        <title>Annotation of the Drosophila melanogaster euchromatic genome: a systematic review.</title>
        <authorList>
            <person name="Misra S."/>
            <person name="Crosby M.A."/>
            <person name="Mungall C.J."/>
            <person name="Matthews B.B."/>
            <person name="Campbell K.S."/>
            <person name="Hradecky P."/>
            <person name="Huang Y."/>
            <person name="Kaminker J.S."/>
            <person name="Millburn G.H."/>
            <person name="Prochnik S.E."/>
            <person name="Smith C.D."/>
            <person name="Tupy J.L."/>
            <person name="Whitfied E.J."/>
            <person name="Bayraktaroglu L."/>
            <person name="Berman B.P."/>
            <person name="Bettencourt B.R."/>
            <person name="Celniker S.E."/>
            <person name="de Grey A.D."/>
            <person name="Drysdale R.A."/>
            <person name="Harris N.L."/>
            <person name="Richter J."/>
            <person name="Russo S."/>
            <person name="Schroeder A.J."/>
            <person name="Shu S.Q."/>
            <person name="Stapleton M."/>
            <person name="Yamada C."/>
            <person name="Ashburner M."/>
            <person name="Gelbart W.M."/>
            <person name="Rubin G.M."/>
            <person name="Lewis S.E."/>
        </authorList>
    </citation>
    <scope>GENOME REANNOTATION</scope>
    <source>
        <strain evidence="2">Berkeley</strain>
    </source>
</reference>
<sequence length="215" mass="23001">MGCSPSTLPPAPSAGQTGERGSLPLDASEKDESRLFCIKLRRSRLRRCSCGGVTLQPPSDGNGSTAGDNLCGQVLLNPLQTKSEADYEKLSTGKKDSIVTVAALGNFTHSVVRRATGSTGTSGTSSSGGNSRPGHRKSSLALALTPEDEPMDVYQLSGSCDQYLRWPSVNQSADRSPKMFQLCYRQQQRHRPESKASNQSSSNHKKAAALSRTKE</sequence>
<reference evidence="1 2" key="1">
    <citation type="journal article" date="2000" name="Science">
        <title>The genome sequence of Drosophila melanogaster.</title>
        <authorList>
            <person name="Adams M.D."/>
            <person name="Celniker S.E."/>
            <person name="Holt R.A."/>
            <person name="Evans C.A."/>
            <person name="Gocayne J.D."/>
            <person name="Amanatides P.G."/>
            <person name="Scherer S.E."/>
            <person name="Li P.W."/>
            <person name="Hoskins R.A."/>
            <person name="Galle R.F."/>
            <person name="George R.A."/>
            <person name="Lewis S.E."/>
            <person name="Richards S."/>
            <person name="Ashburner M."/>
            <person name="Henderson S.N."/>
            <person name="Sutton G.G."/>
            <person name="Wortman J.R."/>
            <person name="Yandell M.D."/>
            <person name="Zhang Q."/>
            <person name="Chen L.X."/>
            <person name="Brandon R.C."/>
            <person name="Rogers Y.H."/>
            <person name="Blazej R.G."/>
            <person name="Champe M."/>
            <person name="Pfeiffer B.D."/>
            <person name="Wan K.H."/>
            <person name="Doyle C."/>
            <person name="Baxter E.G."/>
            <person name="Helt G."/>
            <person name="Nelson C.R."/>
            <person name="Gabor G.L."/>
            <person name="Abril J.F."/>
            <person name="Agbayani A."/>
            <person name="An H.J."/>
            <person name="Andrews-Pfannkoch C."/>
            <person name="Baldwin D."/>
            <person name="Ballew R.M."/>
            <person name="Basu A."/>
            <person name="Baxendale J."/>
            <person name="Bayraktaroglu L."/>
            <person name="Beasley E.M."/>
            <person name="Beeson K.Y."/>
            <person name="Benos P.V."/>
            <person name="Berman B.P."/>
            <person name="Bhandari D."/>
            <person name="Bolshakov S."/>
            <person name="Borkova D."/>
            <person name="Botchan M.R."/>
            <person name="Bouck J."/>
            <person name="Brokstein P."/>
            <person name="Brottier P."/>
            <person name="Burtis K.C."/>
            <person name="Busam D.A."/>
            <person name="Butler H."/>
            <person name="Cadieu E."/>
            <person name="Center A."/>
            <person name="Chandra I."/>
            <person name="Cherry J.M."/>
            <person name="Cawley S."/>
            <person name="Dahlke C."/>
            <person name="Davenport L.B."/>
            <person name="Davies P."/>
            <person name="de Pablos B."/>
            <person name="Delcher A."/>
            <person name="Deng Z."/>
            <person name="Mays A.D."/>
            <person name="Dew I."/>
            <person name="Dietz S.M."/>
            <person name="Dodson K."/>
            <person name="Doup L.E."/>
            <person name="Downes M."/>
            <person name="Dugan-Rocha S."/>
            <person name="Dunkov B.C."/>
            <person name="Dunn P."/>
            <person name="Durbin K.J."/>
            <person name="Evangelista C.C."/>
            <person name="Ferraz C."/>
            <person name="Ferriera S."/>
            <person name="Fleischmann W."/>
            <person name="Fosler C."/>
            <person name="Gabrielian A.E."/>
            <person name="Garg N.S."/>
            <person name="Gelbart W.M."/>
            <person name="Glasser K."/>
            <person name="Glodek A."/>
            <person name="Gong F."/>
            <person name="Gorrell J.H."/>
            <person name="Gu Z."/>
            <person name="Guan P."/>
            <person name="Harris M."/>
            <person name="Harris N.L."/>
            <person name="Harvey D."/>
            <person name="Heiman T.J."/>
            <person name="Hernandez J.R."/>
            <person name="Houck J."/>
            <person name="Hostin D."/>
            <person name="Houston K.A."/>
            <person name="Howland T.J."/>
            <person name="Wei M.H."/>
            <person name="Ibegwam C."/>
            <person name="Jalali M."/>
            <person name="Kalush F."/>
            <person name="Karpen G.H."/>
            <person name="Ke Z."/>
            <person name="Kennison J.A."/>
            <person name="Ketchum K.A."/>
            <person name="Kimmel B.E."/>
            <person name="Kodira C.D."/>
            <person name="Kraft C."/>
            <person name="Kravitz S."/>
            <person name="Kulp D."/>
            <person name="Lai Z."/>
            <person name="Lasko P."/>
            <person name="Lei Y."/>
            <person name="Levitsky A.A."/>
            <person name="Li J."/>
            <person name="Li Z."/>
            <person name="Liang Y."/>
            <person name="Lin X."/>
            <person name="Liu X."/>
            <person name="Mattei B."/>
            <person name="McIntosh T.C."/>
            <person name="McLeod M.P."/>
            <person name="McPherson D."/>
            <person name="Merkulov G."/>
            <person name="Milshina N.V."/>
            <person name="Mobarry C."/>
            <person name="Morris J."/>
            <person name="Moshrefi A."/>
            <person name="Mount S.M."/>
            <person name="Moy M."/>
            <person name="Murphy B."/>
            <person name="Murphy L."/>
            <person name="Muzny D.M."/>
            <person name="Nelson D.L."/>
            <person name="Nelson D.R."/>
            <person name="Nelson K.A."/>
            <person name="Nixon K."/>
            <person name="Nusskern D.R."/>
            <person name="Pacleb J.M."/>
            <person name="Palazzolo M."/>
            <person name="Pittman G.S."/>
            <person name="Pan S."/>
            <person name="Pollard J."/>
            <person name="Puri V."/>
            <person name="Reese M.G."/>
            <person name="Reinert K."/>
            <person name="Remington K."/>
            <person name="Saunders R.D."/>
            <person name="Scheeler F."/>
            <person name="Shen H."/>
            <person name="Shue B.C."/>
            <person name="Siden-Kiamos I."/>
            <person name="Simpson M."/>
            <person name="Skupski M.P."/>
            <person name="Smith T."/>
            <person name="Spier E."/>
            <person name="Spradling A.C."/>
            <person name="Stapleton M."/>
            <person name="Strong R."/>
            <person name="Sun E."/>
            <person name="Svirskas R."/>
            <person name="Tector C."/>
            <person name="Turner R."/>
            <person name="Venter E."/>
            <person name="Wang A.H."/>
            <person name="Wang X."/>
            <person name="Wang Z.Y."/>
            <person name="Wassarman D.A."/>
            <person name="Weinstock G.M."/>
            <person name="Weissenbach J."/>
            <person name="Williams S.M."/>
            <person name="WoodageT"/>
            <person name="Worley K.C."/>
            <person name="Wu D."/>
            <person name="Yang S."/>
            <person name="Yao Q.A."/>
            <person name="Ye J."/>
            <person name="Yeh R.F."/>
            <person name="Zaveri J.S."/>
            <person name="Zhan M."/>
            <person name="Zhang G."/>
            <person name="Zhao Q."/>
            <person name="Zheng L."/>
            <person name="Zheng X.H."/>
            <person name="Zhong F.N."/>
            <person name="Zhong W."/>
            <person name="Zhou X."/>
            <person name="Zhu S."/>
            <person name="Zhu X."/>
            <person name="Smith H.O."/>
            <person name="Gibbs R.A."/>
            <person name="Myers E.W."/>
            <person name="Rubin G.M."/>
            <person name="Venter J.C."/>
        </authorList>
    </citation>
    <scope>NUCLEOTIDE SEQUENCE [LARGE SCALE GENOMIC DNA]</scope>
    <source>
        <strain evidence="2">Berkeley</strain>
    </source>
</reference>
<proteinExistence type="predicted"/>
<reference evidence="1 2" key="5">
    <citation type="journal article" date="2002" name="Genome Biol.">
        <title>Heterochromatic sequences in a Drosophila whole-genome shotgun assembly.</title>
        <authorList>
            <person name="Hoskins R.A."/>
            <person name="Smith C.D."/>
            <person name="Carlson J.W."/>
            <person name="Carvalho A.B."/>
            <person name="Halpern A."/>
            <person name="Kaminker J.S."/>
            <person name="Kennedy C."/>
            <person name="Mungall C.J."/>
            <person name="Sullivan B.A."/>
            <person name="Sutton G.G."/>
            <person name="Yasuhara J.C."/>
            <person name="Wakimoto B.T."/>
            <person name="Myers E.W."/>
            <person name="Celniker S.E."/>
            <person name="Rubin G.M."/>
            <person name="Karpen G.H."/>
        </authorList>
    </citation>
    <scope>NUCLEOTIDE SEQUENCE [LARGE SCALE GENOMIC DNA]</scope>
    <source>
        <strain evidence="2">Berkeley</strain>
    </source>
</reference>
<dbReference type="Proteomes" id="UP000000803">
    <property type="component" value="Chromosome 2R"/>
</dbReference>
<keyword evidence="1" id="KW-0378">Hydrolase</keyword>
<reference evidence="1 2" key="4">
    <citation type="journal article" date="2002" name="Genome Biol.">
        <title>The transposable elements of the Drosophila melanogaster euchromatin: a genomics perspective.</title>
        <authorList>
            <person name="Kaminker J.S."/>
            <person name="Bergman C.M."/>
            <person name="Kronmiller B."/>
            <person name="Carlson J."/>
            <person name="Svirskas R."/>
            <person name="Patel S."/>
            <person name="Frise E."/>
            <person name="Wheeler D.A."/>
            <person name="Lewis S.E."/>
            <person name="Rubin G.M."/>
            <person name="Ashburner M."/>
            <person name="Celniker S.E."/>
        </authorList>
    </citation>
    <scope>NUCLEOTIDE SEQUENCE [LARGE SCALE GENOMIC DNA]</scope>
    <source>
        <strain evidence="2">Berkeley</strain>
    </source>
</reference>
<keyword evidence="2" id="KW-1185">Reference proteome</keyword>
<reference evidence="1 2" key="7">
    <citation type="journal article" date="2007" name="Science">
        <title>The Release 5.1 annotation of Drosophila melanogaster heterochromatin.</title>
        <authorList>
            <person name="Smith C.D."/>
            <person name="Shu S."/>
            <person name="Mungall C.J."/>
            <person name="Karpen G.H."/>
        </authorList>
    </citation>
    <scope>NUCLEOTIDE SEQUENCE [LARGE SCALE GENOMIC DNA]</scope>
    <source>
        <strain evidence="2">Berkeley</strain>
    </source>
</reference>
<dbReference type="EMBL" id="AE013599">
    <property type="protein sequence ID" value="UYI57915.1"/>
    <property type="molecule type" value="Genomic_DNA"/>
</dbReference>
<organism evidence="1 2">
    <name type="scientific">Drosophila melanogaster</name>
    <name type="common">Fruit fly</name>
    <dbReference type="NCBI Taxonomy" id="7227"/>
    <lineage>
        <taxon>Eukaryota</taxon>
        <taxon>Metazoa</taxon>
        <taxon>Ecdysozoa</taxon>
        <taxon>Arthropoda</taxon>
        <taxon>Hexapoda</taxon>
        <taxon>Insecta</taxon>
        <taxon>Pterygota</taxon>
        <taxon>Neoptera</taxon>
        <taxon>Endopterygota</taxon>
        <taxon>Diptera</taxon>
        <taxon>Brachycera</taxon>
        <taxon>Muscomorpha</taxon>
        <taxon>Ephydroidea</taxon>
        <taxon>Drosophilidae</taxon>
        <taxon>Drosophila</taxon>
        <taxon>Sophophora</taxon>
    </lineage>
</organism>
<reference evidence="1 2" key="6">
    <citation type="journal article" date="2005" name="PLoS Comput. Biol.">
        <title>Combined evidence annotation of transposable elements in genome sequences.</title>
        <authorList>
            <person name="Quesneville H."/>
            <person name="Bergman C.M."/>
            <person name="Andrieu O."/>
            <person name="Autard D."/>
            <person name="Nouaud D."/>
            <person name="Ashburner M."/>
            <person name="Anxolabehere D."/>
        </authorList>
    </citation>
    <scope>NUCLEOTIDE SEQUENCE [LARGE SCALE GENOMIC DNA]</scope>
    <source>
        <strain evidence="2">Berkeley</strain>
    </source>
</reference>
<dbReference type="EC" id="3.1.4.53" evidence="1"/>
<evidence type="ECO:0000313" key="2">
    <source>
        <dbReference type="Proteomes" id="UP000000803"/>
    </source>
</evidence>
<evidence type="ECO:0000313" key="1">
    <source>
        <dbReference type="EMBL" id="UYI57915.1"/>
    </source>
</evidence>
<reference evidence="1 2" key="8">
    <citation type="journal article" date="2007" name="Science">
        <title>Sequence finishing and mapping of Drosophila melanogaster heterochromatin.</title>
        <authorList>
            <person name="Hoskins R.A."/>
            <person name="Carlson J.W."/>
            <person name="Kennedy C."/>
            <person name="Acevedo D."/>
            <person name="Evans-Holm M."/>
            <person name="Frise E."/>
            <person name="Wan K.H."/>
            <person name="Park S."/>
            <person name="Mendez-Lago M."/>
            <person name="Rossi F."/>
            <person name="Villasante A."/>
            <person name="Dimitri P."/>
            <person name="Karpen G.H."/>
            <person name="Celniker S.E."/>
        </authorList>
    </citation>
    <scope>NUCLEOTIDE SEQUENCE [LARGE SCALE GENOMIC DNA]</scope>
    <source>
        <strain evidence="2">Berkeley</strain>
    </source>
</reference>
<reference evidence="1 2" key="2">
    <citation type="journal article" date="2002" name="Genome Biol.">
        <title>Finishing a whole-genome shotgun: release 3 of the Drosophila melanogaster euchromatic genome sequence.</title>
        <authorList>
            <person name="Celniker S.E."/>
            <person name="Wheeler D.A."/>
            <person name="Kronmiller B."/>
            <person name="Carlson J.W."/>
            <person name="Halpern A."/>
            <person name="Patel S."/>
            <person name="Adams M."/>
            <person name="Champe M."/>
            <person name="Dugan S.P."/>
            <person name="Frise E."/>
            <person name="Hodgson A."/>
            <person name="George R.A."/>
            <person name="Hoskins R.A."/>
            <person name="Laverty T."/>
            <person name="Muzny D.M."/>
            <person name="Nelson C.R."/>
            <person name="Pacleb J.M."/>
            <person name="Park S."/>
            <person name="Pfeiffer B.D."/>
            <person name="Richards S."/>
            <person name="Sodergren E.J."/>
            <person name="Svirskas R."/>
            <person name="Tabor P.E."/>
            <person name="Wan K."/>
            <person name="Stapleton M."/>
            <person name="Sutton G.G."/>
            <person name="Venter C."/>
            <person name="Weinstock G."/>
            <person name="Scherer S.E."/>
            <person name="Myers E.W."/>
            <person name="Gibbs R.A."/>
            <person name="Rubin G.M."/>
        </authorList>
    </citation>
    <scope>NUCLEOTIDE SEQUENCE [LARGE SCALE GENOMIC DNA]</scope>
    <source>
        <strain evidence="2">Berkeley</strain>
    </source>
</reference>
<dbReference type="EC" id="3.1.4.17" evidence="1"/>
<dbReference type="EC" id="3.1.4.-" evidence="1"/>